<proteinExistence type="predicted"/>
<comment type="caution">
    <text evidence="2">The sequence shown here is derived from an EMBL/GenBank/DDBJ whole genome shotgun (WGS) entry which is preliminary data.</text>
</comment>
<organism evidence="2 3">
    <name type="scientific">Mycena pura</name>
    <dbReference type="NCBI Taxonomy" id="153505"/>
    <lineage>
        <taxon>Eukaryota</taxon>
        <taxon>Fungi</taxon>
        <taxon>Dikarya</taxon>
        <taxon>Basidiomycota</taxon>
        <taxon>Agaricomycotina</taxon>
        <taxon>Agaricomycetes</taxon>
        <taxon>Agaricomycetidae</taxon>
        <taxon>Agaricales</taxon>
        <taxon>Marasmiineae</taxon>
        <taxon>Mycenaceae</taxon>
        <taxon>Mycena</taxon>
    </lineage>
</organism>
<feature type="region of interest" description="Disordered" evidence="1">
    <location>
        <begin position="189"/>
        <end position="220"/>
    </location>
</feature>
<accession>A0AAD6UWU2</accession>
<evidence type="ECO:0000313" key="2">
    <source>
        <dbReference type="EMBL" id="KAJ7196358.1"/>
    </source>
</evidence>
<protein>
    <submittedName>
        <fullName evidence="2">Uncharacterized protein</fullName>
    </submittedName>
</protein>
<keyword evidence="3" id="KW-1185">Reference proteome</keyword>
<dbReference type="AlphaFoldDB" id="A0AAD6UWU2"/>
<name>A0AAD6UWU2_9AGAR</name>
<reference evidence="2" key="1">
    <citation type="submission" date="2023-03" db="EMBL/GenBank/DDBJ databases">
        <title>Massive genome expansion in bonnet fungi (Mycena s.s.) driven by repeated elements and novel gene families across ecological guilds.</title>
        <authorList>
            <consortium name="Lawrence Berkeley National Laboratory"/>
            <person name="Harder C.B."/>
            <person name="Miyauchi S."/>
            <person name="Viragh M."/>
            <person name="Kuo A."/>
            <person name="Thoen E."/>
            <person name="Andreopoulos B."/>
            <person name="Lu D."/>
            <person name="Skrede I."/>
            <person name="Drula E."/>
            <person name="Henrissat B."/>
            <person name="Morin E."/>
            <person name="Kohler A."/>
            <person name="Barry K."/>
            <person name="LaButti K."/>
            <person name="Morin E."/>
            <person name="Salamov A."/>
            <person name="Lipzen A."/>
            <person name="Mereny Z."/>
            <person name="Hegedus B."/>
            <person name="Baldrian P."/>
            <person name="Stursova M."/>
            <person name="Weitz H."/>
            <person name="Taylor A."/>
            <person name="Grigoriev I.V."/>
            <person name="Nagy L.G."/>
            <person name="Martin F."/>
            <person name="Kauserud H."/>
        </authorList>
    </citation>
    <scope>NUCLEOTIDE SEQUENCE</scope>
    <source>
        <strain evidence="2">9144</strain>
    </source>
</reference>
<evidence type="ECO:0000313" key="3">
    <source>
        <dbReference type="Proteomes" id="UP001219525"/>
    </source>
</evidence>
<feature type="compositionally biased region" description="Basic and acidic residues" evidence="1">
    <location>
        <begin position="189"/>
        <end position="199"/>
    </location>
</feature>
<sequence>MPEGPLSDVDAITSRPPAAALPAPHYSDVHRLLIPPRPCLLSATLLWAYNAAAFALTCHVHNWLTMLLIMPQLRKSRLMATSRAIIMDIRALVWQLNTIDVPRPVALVCTLLCLQLLRTGFLAHGLRRAQHPAVLPGALLALCMWTEISNICRSQSFRSAAMVTTACSRRPTRWSADVAVTAALPAYPSHEDSGGERSNGKFGTRYGTSGDWLPSVHAAR</sequence>
<dbReference type="Proteomes" id="UP001219525">
    <property type="component" value="Unassembled WGS sequence"/>
</dbReference>
<evidence type="ECO:0000256" key="1">
    <source>
        <dbReference type="SAM" id="MobiDB-lite"/>
    </source>
</evidence>
<dbReference type="EMBL" id="JARJCW010000084">
    <property type="protein sequence ID" value="KAJ7196358.1"/>
    <property type="molecule type" value="Genomic_DNA"/>
</dbReference>
<gene>
    <name evidence="2" type="ORF">GGX14DRAFT_673121</name>
</gene>